<dbReference type="RefSeq" id="WP_013961908.1">
    <property type="nucleotide sequence ID" value="NC_015730.1"/>
</dbReference>
<dbReference type="Pfam" id="PF14842">
    <property type="entry name" value="FliG_N"/>
    <property type="match status" value="1"/>
</dbReference>
<dbReference type="EMBL" id="CP002623">
    <property type="protein sequence ID" value="AEI93981.1"/>
    <property type="molecule type" value="Genomic_DNA"/>
</dbReference>
<keyword evidence="14" id="KW-0966">Cell projection</keyword>
<dbReference type="PRINTS" id="PR00954">
    <property type="entry name" value="FLGMOTORFLIG"/>
</dbReference>
<dbReference type="Pfam" id="PF14841">
    <property type="entry name" value="FliG_M"/>
    <property type="match status" value="1"/>
</dbReference>
<dbReference type="GO" id="GO:0071973">
    <property type="term" value="P:bacterial-type flagellum-dependent cell motility"/>
    <property type="evidence" value="ECO:0007669"/>
    <property type="project" value="InterPro"/>
</dbReference>
<dbReference type="GO" id="GO:0009425">
    <property type="term" value="C:bacterial-type flagellum basal body"/>
    <property type="evidence" value="ECO:0007669"/>
    <property type="project" value="UniProtKB-SubCell"/>
</dbReference>
<dbReference type="Gene3D" id="1.10.220.30">
    <property type="match status" value="3"/>
</dbReference>
<comment type="function">
    <text evidence="10">FliG is one of three proteins (FliG, FliN, FliM) that forms the rotor-mounted switch complex (C ring), located at the base of the basal body. This complex interacts with the CheY and CheZ chemotaxis proteins, in addition to contacting components of the motor that determine the direction of flagellar rotation.</text>
</comment>
<comment type="subcellular location">
    <subcellularLocation>
        <location evidence="1">Bacterial flagellum basal body</location>
    </subcellularLocation>
    <subcellularLocation>
        <location evidence="2">Cell membrane</location>
        <topology evidence="2">Peripheral membrane protein</topology>
        <orientation evidence="2">Cytoplasmic side</orientation>
    </subcellularLocation>
</comment>
<keyword evidence="14" id="KW-0969">Cilium</keyword>
<dbReference type="KEGG" id="rli:RLO149_c019970"/>
<keyword evidence="14" id="KW-0282">Flagellum</keyword>
<protein>
    <recommendedName>
        <fullName evidence="4">Flagellar motor switch protein FliG</fullName>
    </recommendedName>
</protein>
<dbReference type="GO" id="GO:0006935">
    <property type="term" value="P:chemotaxis"/>
    <property type="evidence" value="ECO:0007669"/>
    <property type="project" value="UniProtKB-KW"/>
</dbReference>
<keyword evidence="7" id="KW-0283">Flagellar rotation</keyword>
<evidence type="ECO:0000259" key="11">
    <source>
        <dbReference type="Pfam" id="PF01706"/>
    </source>
</evidence>
<dbReference type="InterPro" id="IPR032779">
    <property type="entry name" value="FliG_M"/>
</dbReference>
<name>F7ZKX0_ROSLO</name>
<keyword evidence="8" id="KW-0472">Membrane</keyword>
<dbReference type="HOGENOM" id="CLU_047835_1_1_5"/>
<dbReference type="Pfam" id="PF01706">
    <property type="entry name" value="FliG_C"/>
    <property type="match status" value="1"/>
</dbReference>
<organism evidence="14 15">
    <name type="scientific">Roseobacter litoralis (strain ATCC 49566 / DSM 6996 / JCM 21268 / NBRC 15278 / OCh 149)</name>
    <dbReference type="NCBI Taxonomy" id="391595"/>
    <lineage>
        <taxon>Bacteria</taxon>
        <taxon>Pseudomonadati</taxon>
        <taxon>Pseudomonadota</taxon>
        <taxon>Alphaproteobacteria</taxon>
        <taxon>Rhodobacterales</taxon>
        <taxon>Roseobacteraceae</taxon>
        <taxon>Roseobacter</taxon>
    </lineage>
</organism>
<dbReference type="InterPro" id="IPR028263">
    <property type="entry name" value="FliG_N"/>
</dbReference>
<evidence type="ECO:0000256" key="8">
    <source>
        <dbReference type="ARBA" id="ARBA00023136"/>
    </source>
</evidence>
<evidence type="ECO:0000256" key="2">
    <source>
        <dbReference type="ARBA" id="ARBA00004413"/>
    </source>
</evidence>
<keyword evidence="5" id="KW-1003">Cell membrane</keyword>
<evidence type="ECO:0000256" key="6">
    <source>
        <dbReference type="ARBA" id="ARBA00022500"/>
    </source>
</evidence>
<keyword evidence="15" id="KW-1185">Reference proteome</keyword>
<feature type="domain" description="Flagellar motor switch protein FliG N-terminal" evidence="13">
    <location>
        <begin position="24"/>
        <end position="126"/>
    </location>
</feature>
<evidence type="ECO:0000256" key="3">
    <source>
        <dbReference type="ARBA" id="ARBA00010299"/>
    </source>
</evidence>
<feature type="domain" description="Flagellar motor switch protein FliG C-terminal" evidence="11">
    <location>
        <begin position="236"/>
        <end position="346"/>
    </location>
</feature>
<dbReference type="eggNOG" id="COG1536">
    <property type="taxonomic scope" value="Bacteria"/>
</dbReference>
<dbReference type="GO" id="GO:0005886">
    <property type="term" value="C:plasma membrane"/>
    <property type="evidence" value="ECO:0007669"/>
    <property type="project" value="UniProtKB-SubCell"/>
</dbReference>
<proteinExistence type="inferred from homology"/>
<reference evidence="14 15" key="1">
    <citation type="journal article" date="2011" name="BMC Genomics">
        <title>Comparative genome analysis and genome-guided physiological analysis of Roseobacter litoralis.</title>
        <authorList>
            <person name="Kalhoefer D."/>
            <person name="Thole S."/>
            <person name="Voget S."/>
            <person name="Lehmann R."/>
            <person name="Liesegang H."/>
            <person name="Wollher A."/>
            <person name="Daniel R."/>
            <person name="Simon M."/>
            <person name="Brinkhoff T."/>
        </authorList>
    </citation>
    <scope>NUCLEOTIDE SEQUENCE [LARGE SCALE GENOMIC DNA]</scope>
    <source>
        <strain evidence="15">ATCC 49566 / DSM 6996 / JCM 21268 / NBRC 15278 / OCh 149</strain>
    </source>
</reference>
<gene>
    <name evidence="14" type="primary">fliG</name>
    <name evidence="14" type="ordered locus">RLO149_c019970</name>
</gene>
<dbReference type="PANTHER" id="PTHR30534:SF0">
    <property type="entry name" value="FLAGELLAR MOTOR SWITCH PROTEIN FLIG"/>
    <property type="match status" value="1"/>
</dbReference>
<accession>F7ZKX0</accession>
<evidence type="ECO:0000256" key="9">
    <source>
        <dbReference type="ARBA" id="ARBA00023143"/>
    </source>
</evidence>
<evidence type="ECO:0000313" key="15">
    <source>
        <dbReference type="Proteomes" id="UP000001353"/>
    </source>
</evidence>
<dbReference type="Proteomes" id="UP000001353">
    <property type="component" value="Chromosome"/>
</dbReference>
<dbReference type="SUPFAM" id="SSF48029">
    <property type="entry name" value="FliG"/>
    <property type="match status" value="2"/>
</dbReference>
<evidence type="ECO:0000259" key="13">
    <source>
        <dbReference type="Pfam" id="PF14842"/>
    </source>
</evidence>
<dbReference type="STRING" id="391595.RLO149_c019970"/>
<dbReference type="InterPro" id="IPR023087">
    <property type="entry name" value="Flg_Motor_Flig_C"/>
</dbReference>
<evidence type="ECO:0000256" key="7">
    <source>
        <dbReference type="ARBA" id="ARBA00022779"/>
    </source>
</evidence>
<evidence type="ECO:0000313" key="14">
    <source>
        <dbReference type="EMBL" id="AEI93981.1"/>
    </source>
</evidence>
<dbReference type="GO" id="GO:0003774">
    <property type="term" value="F:cytoskeletal motor activity"/>
    <property type="evidence" value="ECO:0007669"/>
    <property type="project" value="InterPro"/>
</dbReference>
<dbReference type="AlphaFoldDB" id="F7ZKX0"/>
<evidence type="ECO:0000259" key="12">
    <source>
        <dbReference type="Pfam" id="PF14841"/>
    </source>
</evidence>
<comment type="similarity">
    <text evidence="3">Belongs to the FliG family.</text>
</comment>
<keyword evidence="6" id="KW-0145">Chemotaxis</keyword>
<evidence type="ECO:0000256" key="1">
    <source>
        <dbReference type="ARBA" id="ARBA00004117"/>
    </source>
</evidence>
<sequence>MTEMVPIGSFPALPGSPASAPVSLSRKAKAAIVVRLLINEGADIPLEDLPEELQARLTHQMGSMRTVDRTTLASVVDEFAQELESIGLSFTGGIAGALDALEGRISKQTADRLRKEAGVRRYGNPWERLRDLGVEKLLPVLQNESTEVAAVLLSKLDVKRAAELLGKLPGPHARRITYAVSLTSAVTPDAVDRIGLSLAAQLDAEPLRAFDNGPVERVGAILNSTTTITRDDVLEGLDETDAGFAEMVRRAIFTFANIPQRIAARDIPRVVRALDQEALVTALAGAQAAGMQASADFILENMSGRMADQLKEEVQERETVKSADMEEASALIVQAIRELEASGDLLLIVEESEPE</sequence>
<keyword evidence="9" id="KW-0975">Bacterial flagellum</keyword>
<dbReference type="PANTHER" id="PTHR30534">
    <property type="entry name" value="FLAGELLAR MOTOR SWITCH PROTEIN FLIG"/>
    <property type="match status" value="1"/>
</dbReference>
<dbReference type="InterPro" id="IPR011002">
    <property type="entry name" value="FliG_a-hlx"/>
</dbReference>
<evidence type="ECO:0000256" key="5">
    <source>
        <dbReference type="ARBA" id="ARBA00022475"/>
    </source>
</evidence>
<evidence type="ECO:0000256" key="4">
    <source>
        <dbReference type="ARBA" id="ARBA00021870"/>
    </source>
</evidence>
<dbReference type="InterPro" id="IPR000090">
    <property type="entry name" value="Flg_Motor_Flig"/>
</dbReference>
<evidence type="ECO:0000256" key="10">
    <source>
        <dbReference type="ARBA" id="ARBA00025598"/>
    </source>
</evidence>
<feature type="domain" description="Flagellar motor switch protein FliG middle" evidence="12">
    <location>
        <begin position="135"/>
        <end position="204"/>
    </location>
</feature>